<dbReference type="AlphaFoldDB" id="A0A0E9Q9Z0"/>
<accession>A0A0E9Q9Z0</accession>
<sequence>MSKMDNSQNTEKMGCVEQEQTEIRDGQV</sequence>
<evidence type="ECO:0000256" key="1">
    <source>
        <dbReference type="SAM" id="MobiDB-lite"/>
    </source>
</evidence>
<proteinExistence type="predicted"/>
<name>A0A0E9Q9Z0_ANGAN</name>
<reference evidence="2" key="1">
    <citation type="submission" date="2014-11" db="EMBL/GenBank/DDBJ databases">
        <authorList>
            <person name="Amaro Gonzalez C."/>
        </authorList>
    </citation>
    <scope>NUCLEOTIDE SEQUENCE</scope>
</reference>
<reference evidence="2" key="2">
    <citation type="journal article" date="2015" name="Fish Shellfish Immunol.">
        <title>Early steps in the European eel (Anguilla anguilla)-Vibrio vulnificus interaction in the gills: Role of the RtxA13 toxin.</title>
        <authorList>
            <person name="Callol A."/>
            <person name="Pajuelo D."/>
            <person name="Ebbesson L."/>
            <person name="Teles M."/>
            <person name="MacKenzie S."/>
            <person name="Amaro C."/>
        </authorList>
    </citation>
    <scope>NUCLEOTIDE SEQUENCE</scope>
</reference>
<organism evidence="2">
    <name type="scientific">Anguilla anguilla</name>
    <name type="common">European freshwater eel</name>
    <name type="synonym">Muraena anguilla</name>
    <dbReference type="NCBI Taxonomy" id="7936"/>
    <lineage>
        <taxon>Eukaryota</taxon>
        <taxon>Metazoa</taxon>
        <taxon>Chordata</taxon>
        <taxon>Craniata</taxon>
        <taxon>Vertebrata</taxon>
        <taxon>Euteleostomi</taxon>
        <taxon>Actinopterygii</taxon>
        <taxon>Neopterygii</taxon>
        <taxon>Teleostei</taxon>
        <taxon>Anguilliformes</taxon>
        <taxon>Anguillidae</taxon>
        <taxon>Anguilla</taxon>
    </lineage>
</organism>
<evidence type="ECO:0000313" key="2">
    <source>
        <dbReference type="EMBL" id="JAH13579.1"/>
    </source>
</evidence>
<protein>
    <submittedName>
        <fullName evidence="2">Uncharacterized protein</fullName>
    </submittedName>
</protein>
<feature type="compositionally biased region" description="Polar residues" evidence="1">
    <location>
        <begin position="1"/>
        <end position="11"/>
    </location>
</feature>
<feature type="region of interest" description="Disordered" evidence="1">
    <location>
        <begin position="1"/>
        <end position="28"/>
    </location>
</feature>
<dbReference type="EMBL" id="GBXM01094998">
    <property type="protein sequence ID" value="JAH13579.1"/>
    <property type="molecule type" value="Transcribed_RNA"/>
</dbReference>